<reference evidence="2" key="1">
    <citation type="submission" date="2016-06" db="EMBL/GenBank/DDBJ databases">
        <title>Parallel loss of symbiosis genes in relatives of nitrogen-fixing non-legume Parasponia.</title>
        <authorList>
            <person name="Van Velzen R."/>
            <person name="Holmer R."/>
            <person name="Bu F."/>
            <person name="Rutten L."/>
            <person name="Van Zeijl A."/>
            <person name="Liu W."/>
            <person name="Santuari L."/>
            <person name="Cao Q."/>
            <person name="Sharma T."/>
            <person name="Shen D."/>
            <person name="Roswanjaya Y."/>
            <person name="Wardhani T."/>
            <person name="Kalhor M.S."/>
            <person name="Jansen J."/>
            <person name="Van den Hoogen J."/>
            <person name="Gungor B."/>
            <person name="Hartog M."/>
            <person name="Hontelez J."/>
            <person name="Verver J."/>
            <person name="Yang W.-C."/>
            <person name="Schijlen E."/>
            <person name="Repin R."/>
            <person name="Schilthuizen M."/>
            <person name="Schranz E."/>
            <person name="Heidstra R."/>
            <person name="Miyata K."/>
            <person name="Fedorova E."/>
            <person name="Kohlen W."/>
            <person name="Bisseling T."/>
            <person name="Smit S."/>
            <person name="Geurts R."/>
        </authorList>
    </citation>
    <scope>NUCLEOTIDE SEQUENCE [LARGE SCALE GENOMIC DNA]</scope>
    <source>
        <strain evidence="2">cv. WU1-14</strain>
    </source>
</reference>
<organism evidence="1 2">
    <name type="scientific">Parasponia andersonii</name>
    <name type="common">Sponia andersonii</name>
    <dbReference type="NCBI Taxonomy" id="3476"/>
    <lineage>
        <taxon>Eukaryota</taxon>
        <taxon>Viridiplantae</taxon>
        <taxon>Streptophyta</taxon>
        <taxon>Embryophyta</taxon>
        <taxon>Tracheophyta</taxon>
        <taxon>Spermatophyta</taxon>
        <taxon>Magnoliopsida</taxon>
        <taxon>eudicotyledons</taxon>
        <taxon>Gunneridae</taxon>
        <taxon>Pentapetalae</taxon>
        <taxon>rosids</taxon>
        <taxon>fabids</taxon>
        <taxon>Rosales</taxon>
        <taxon>Cannabaceae</taxon>
        <taxon>Parasponia</taxon>
    </lineage>
</organism>
<proteinExistence type="predicted"/>
<accession>A0A2P5ANP6</accession>
<dbReference type="Proteomes" id="UP000237105">
    <property type="component" value="Unassembled WGS sequence"/>
</dbReference>
<keyword evidence="2" id="KW-1185">Reference proteome</keyword>
<sequence length="71" mass="7661">MYSVGAIVVILLTYSENMSYCDTETAKAAVILVVVTTLKRMGFSKVIVKGECGTVFKALGSRAKLVSWKSP</sequence>
<gene>
    <name evidence="1" type="ORF">PanWU01x14_314690</name>
</gene>
<dbReference type="EMBL" id="JXTB01000504">
    <property type="protein sequence ID" value="PON38176.1"/>
    <property type="molecule type" value="Genomic_DNA"/>
</dbReference>
<evidence type="ECO:0000313" key="2">
    <source>
        <dbReference type="Proteomes" id="UP000237105"/>
    </source>
</evidence>
<evidence type="ECO:0000313" key="1">
    <source>
        <dbReference type="EMBL" id="PON38176.1"/>
    </source>
</evidence>
<comment type="caution">
    <text evidence="1">The sequence shown here is derived from an EMBL/GenBank/DDBJ whole genome shotgun (WGS) entry which is preliminary data.</text>
</comment>
<protein>
    <submittedName>
        <fullName evidence="1">Uncharacterized protein</fullName>
    </submittedName>
</protein>
<dbReference type="AlphaFoldDB" id="A0A2P5ANP6"/>
<name>A0A2P5ANP6_PARAD</name>